<proteinExistence type="predicted"/>
<dbReference type="GO" id="GO:0006310">
    <property type="term" value="P:DNA recombination"/>
    <property type="evidence" value="ECO:0007669"/>
    <property type="project" value="UniProtKB-KW"/>
</dbReference>
<organism evidence="12 13">
    <name type="scientific">Paenibacillus thalictri</name>
    <dbReference type="NCBI Taxonomy" id="2527873"/>
    <lineage>
        <taxon>Bacteria</taxon>
        <taxon>Bacillati</taxon>
        <taxon>Bacillota</taxon>
        <taxon>Bacilli</taxon>
        <taxon>Bacillales</taxon>
        <taxon>Paenibacillaceae</taxon>
        <taxon>Paenibacillus</taxon>
    </lineage>
</organism>
<dbReference type="PANTHER" id="PTHR30349">
    <property type="entry name" value="PHAGE INTEGRASE-RELATED"/>
    <property type="match status" value="1"/>
</dbReference>
<dbReference type="InterPro" id="IPR013762">
    <property type="entry name" value="Integrase-like_cat_sf"/>
</dbReference>
<dbReference type="InterPro" id="IPR010998">
    <property type="entry name" value="Integrase_recombinase_N"/>
</dbReference>
<dbReference type="GO" id="GO:0005737">
    <property type="term" value="C:cytoplasm"/>
    <property type="evidence" value="ECO:0007669"/>
    <property type="project" value="UniProtKB-SubCell"/>
</dbReference>
<dbReference type="GO" id="GO:0003677">
    <property type="term" value="F:DNA binding"/>
    <property type="evidence" value="ECO:0007669"/>
    <property type="project" value="UniProtKB-UniRule"/>
</dbReference>
<reference evidence="12 13" key="1">
    <citation type="submission" date="2019-02" db="EMBL/GenBank/DDBJ databases">
        <title>Paenibacillus sp. nov., isolated from surface-sterilized tissue of Thalictrum simplex L.</title>
        <authorList>
            <person name="Tuo L."/>
        </authorList>
    </citation>
    <scope>NUCLEOTIDE SEQUENCE [LARGE SCALE GENOMIC DNA]</scope>
    <source>
        <strain evidence="12 13">N2SHLJ1</strain>
    </source>
</reference>
<evidence type="ECO:0000256" key="9">
    <source>
        <dbReference type="PROSITE-ProRule" id="PRU01248"/>
    </source>
</evidence>
<gene>
    <name evidence="12" type="ORF">EYB31_08515</name>
</gene>
<dbReference type="SUPFAM" id="SSF56349">
    <property type="entry name" value="DNA breaking-rejoining enzymes"/>
    <property type="match status" value="1"/>
</dbReference>
<dbReference type="InterPro" id="IPR044068">
    <property type="entry name" value="CB"/>
</dbReference>
<evidence type="ECO:0000313" key="13">
    <source>
        <dbReference type="Proteomes" id="UP000293142"/>
    </source>
</evidence>
<evidence type="ECO:0000256" key="1">
    <source>
        <dbReference type="ARBA" id="ARBA00004496"/>
    </source>
</evidence>
<evidence type="ECO:0000256" key="6">
    <source>
        <dbReference type="ARBA" id="ARBA00023125"/>
    </source>
</evidence>
<evidence type="ECO:0000256" key="7">
    <source>
        <dbReference type="ARBA" id="ARBA00023172"/>
    </source>
</evidence>
<evidence type="ECO:0000256" key="2">
    <source>
        <dbReference type="ARBA" id="ARBA00022490"/>
    </source>
</evidence>
<comment type="caution">
    <text evidence="12">The sequence shown here is derived from an EMBL/GenBank/DDBJ whole genome shotgun (WGS) entry which is preliminary data.</text>
</comment>
<dbReference type="Proteomes" id="UP000293142">
    <property type="component" value="Unassembled WGS sequence"/>
</dbReference>
<evidence type="ECO:0000259" key="10">
    <source>
        <dbReference type="PROSITE" id="PS51898"/>
    </source>
</evidence>
<feature type="domain" description="Tyr recombinase" evidence="10">
    <location>
        <begin position="112"/>
        <end position="298"/>
    </location>
</feature>
<dbReference type="InterPro" id="IPR011010">
    <property type="entry name" value="DNA_brk_join_enz"/>
</dbReference>
<dbReference type="PROSITE" id="PS51900">
    <property type="entry name" value="CB"/>
    <property type="match status" value="1"/>
</dbReference>
<keyword evidence="7" id="KW-0233">DNA recombination</keyword>
<keyword evidence="4" id="KW-0159">Chromosome partition</keyword>
<keyword evidence="13" id="KW-1185">Reference proteome</keyword>
<keyword evidence="2" id="KW-0963">Cytoplasm</keyword>
<dbReference type="GO" id="GO:0007059">
    <property type="term" value="P:chromosome segregation"/>
    <property type="evidence" value="ECO:0007669"/>
    <property type="project" value="UniProtKB-KW"/>
</dbReference>
<feature type="domain" description="Core-binding (CB)" evidence="11">
    <location>
        <begin position="1"/>
        <end position="90"/>
    </location>
</feature>
<keyword evidence="8" id="KW-0131">Cell cycle</keyword>
<dbReference type="InterPro" id="IPR050090">
    <property type="entry name" value="Tyrosine_recombinase_XerCD"/>
</dbReference>
<evidence type="ECO:0000256" key="4">
    <source>
        <dbReference type="ARBA" id="ARBA00022829"/>
    </source>
</evidence>
<name>A0A4Q9DXE5_9BACL</name>
<dbReference type="Pfam" id="PF02899">
    <property type="entry name" value="Phage_int_SAM_1"/>
    <property type="match status" value="1"/>
</dbReference>
<comment type="subcellular location">
    <subcellularLocation>
        <location evidence="1">Cytoplasm</location>
    </subcellularLocation>
</comment>
<dbReference type="Gene3D" id="1.10.150.130">
    <property type="match status" value="1"/>
</dbReference>
<dbReference type="AlphaFoldDB" id="A0A4Q9DXE5"/>
<dbReference type="GO" id="GO:0015074">
    <property type="term" value="P:DNA integration"/>
    <property type="evidence" value="ECO:0007669"/>
    <property type="project" value="UniProtKB-KW"/>
</dbReference>
<dbReference type="PROSITE" id="PS51898">
    <property type="entry name" value="TYR_RECOMBINASE"/>
    <property type="match status" value="1"/>
</dbReference>
<evidence type="ECO:0000256" key="8">
    <source>
        <dbReference type="ARBA" id="ARBA00023306"/>
    </source>
</evidence>
<evidence type="ECO:0000256" key="5">
    <source>
        <dbReference type="ARBA" id="ARBA00022908"/>
    </source>
</evidence>
<sequence>MIDMATLEHYEQELELFLVYMKDREYSKDTQKGYMHDIKHFLSSLKGKQLSEVTPIQVMHHLTSIRETGAGARYRNRSQSAIRLLFKVMIKFHVCTNNPALDIEKAKIEKNRKPTFLEKQILDACTQMISSKYMIRDVAIVALMAYAGLRVSEIVRLNTFDFRYESAEIAVFGKGDKWRYIPLPQEIGEFLQEYLSHRIRPRNKKDEMAFFVSQFGRRISKRMVQTIAEKTFAALLAEYPQLQGVQLSAHKLRHSFATDLLRNGTDIRTVQELLGHEDISTTQIYTHVFDETKKQAMSNVRPVLPKLAK</sequence>
<dbReference type="InterPro" id="IPR004107">
    <property type="entry name" value="Integrase_SAM-like_N"/>
</dbReference>
<dbReference type="Pfam" id="PF00589">
    <property type="entry name" value="Phage_integrase"/>
    <property type="match status" value="1"/>
</dbReference>
<keyword evidence="5" id="KW-0229">DNA integration</keyword>
<dbReference type="OrthoDB" id="9801717at2"/>
<dbReference type="EMBL" id="SIRE01000005">
    <property type="protein sequence ID" value="TBL80447.1"/>
    <property type="molecule type" value="Genomic_DNA"/>
</dbReference>
<protein>
    <submittedName>
        <fullName evidence="12">Integrase</fullName>
    </submittedName>
</protein>
<accession>A0A4Q9DXE5</accession>
<keyword evidence="6 9" id="KW-0238">DNA-binding</keyword>
<evidence type="ECO:0000313" key="12">
    <source>
        <dbReference type="EMBL" id="TBL80447.1"/>
    </source>
</evidence>
<keyword evidence="3" id="KW-0132">Cell division</keyword>
<dbReference type="Gene3D" id="1.10.443.10">
    <property type="entry name" value="Intergrase catalytic core"/>
    <property type="match status" value="1"/>
</dbReference>
<dbReference type="PANTHER" id="PTHR30349:SF77">
    <property type="entry name" value="TYROSINE RECOMBINASE XERC"/>
    <property type="match status" value="1"/>
</dbReference>
<evidence type="ECO:0000256" key="3">
    <source>
        <dbReference type="ARBA" id="ARBA00022618"/>
    </source>
</evidence>
<dbReference type="InterPro" id="IPR002104">
    <property type="entry name" value="Integrase_catalytic"/>
</dbReference>
<evidence type="ECO:0000259" key="11">
    <source>
        <dbReference type="PROSITE" id="PS51900"/>
    </source>
</evidence>
<dbReference type="GO" id="GO:0051301">
    <property type="term" value="P:cell division"/>
    <property type="evidence" value="ECO:0007669"/>
    <property type="project" value="UniProtKB-KW"/>
</dbReference>